<proteinExistence type="predicted"/>
<dbReference type="OrthoDB" id="3144494at2759"/>
<sequence>MLWSSIHIPPLDHLHAPASVRSGLKRTVEAWLERSATCPLSVSLFDFTNRVALNANLEEHPFALQLMAVSRRLRCLALAADAELIRPLLQLDPGNFPLLKSIRMKTLPSQTPATNTLEIPSLEDVALCLTVANDPLSLPLPWSQLKRLRLECYCRWTEHGQEGGVDCDRALDILRKCPNLEQCDIQVTRPSSLTCNPSSVVLPKLHTLVLRGWEFQVHKWIDLVAPNLRSLQIGEVTMTNIVPRSNHACLSVIIDFTRFTTTSLHELLQSLPMISHLQLMPGLYHPDSMFVDDEFMALFSPPHNLCPRLTDIGIFAAPPAGLSDAAALAFIKTRMTILTPLRRFQAYFNRPMQLDLMAELQCFISDGLQVELEYPAALWGFRAQEGLDGPGAFY</sequence>
<dbReference type="InterPro" id="IPR032675">
    <property type="entry name" value="LRR_dom_sf"/>
</dbReference>
<reference evidence="1" key="1">
    <citation type="submission" date="2020-05" db="EMBL/GenBank/DDBJ databases">
        <title>Mycena genomes resolve the evolution of fungal bioluminescence.</title>
        <authorList>
            <person name="Tsai I.J."/>
        </authorList>
    </citation>
    <scope>NUCLEOTIDE SEQUENCE</scope>
    <source>
        <strain evidence="1">160909Yilan</strain>
    </source>
</reference>
<dbReference type="Proteomes" id="UP000623467">
    <property type="component" value="Unassembled WGS sequence"/>
</dbReference>
<dbReference type="EMBL" id="JACAZH010000041">
    <property type="protein sequence ID" value="KAF7335269.1"/>
    <property type="molecule type" value="Genomic_DNA"/>
</dbReference>
<dbReference type="SUPFAM" id="SSF52047">
    <property type="entry name" value="RNI-like"/>
    <property type="match status" value="1"/>
</dbReference>
<gene>
    <name evidence="1" type="ORF">MSAN_02337600</name>
</gene>
<name>A0A8H6X783_9AGAR</name>
<organism evidence="1 2">
    <name type="scientific">Mycena sanguinolenta</name>
    <dbReference type="NCBI Taxonomy" id="230812"/>
    <lineage>
        <taxon>Eukaryota</taxon>
        <taxon>Fungi</taxon>
        <taxon>Dikarya</taxon>
        <taxon>Basidiomycota</taxon>
        <taxon>Agaricomycotina</taxon>
        <taxon>Agaricomycetes</taxon>
        <taxon>Agaricomycetidae</taxon>
        <taxon>Agaricales</taxon>
        <taxon>Marasmiineae</taxon>
        <taxon>Mycenaceae</taxon>
        <taxon>Mycena</taxon>
    </lineage>
</organism>
<accession>A0A8H6X783</accession>
<comment type="caution">
    <text evidence="1">The sequence shown here is derived from an EMBL/GenBank/DDBJ whole genome shotgun (WGS) entry which is preliminary data.</text>
</comment>
<protein>
    <submittedName>
        <fullName evidence="1">F-box domain-containing protein</fullName>
    </submittedName>
</protein>
<evidence type="ECO:0000313" key="2">
    <source>
        <dbReference type="Proteomes" id="UP000623467"/>
    </source>
</evidence>
<dbReference type="AlphaFoldDB" id="A0A8H6X783"/>
<keyword evidence="2" id="KW-1185">Reference proteome</keyword>
<dbReference type="Gene3D" id="3.80.10.10">
    <property type="entry name" value="Ribonuclease Inhibitor"/>
    <property type="match status" value="1"/>
</dbReference>
<evidence type="ECO:0000313" key="1">
    <source>
        <dbReference type="EMBL" id="KAF7335269.1"/>
    </source>
</evidence>